<feature type="domain" description="HTH cro/C1-type" evidence="1">
    <location>
        <begin position="1"/>
        <end position="35"/>
    </location>
</feature>
<evidence type="ECO:0000313" key="3">
    <source>
        <dbReference type="Proteomes" id="UP000050489"/>
    </source>
</evidence>
<dbReference type="PANTHER" id="PTHR43236:SF1">
    <property type="entry name" value="BLL7220 PROTEIN"/>
    <property type="match status" value="1"/>
</dbReference>
<comment type="caution">
    <text evidence="2">The sequence shown here is derived from an EMBL/GenBank/DDBJ whole genome shotgun (WGS) entry which is preliminary data.</text>
</comment>
<dbReference type="InterPro" id="IPR010359">
    <property type="entry name" value="IrrE_HExxH"/>
</dbReference>
<dbReference type="InterPro" id="IPR001387">
    <property type="entry name" value="Cro/C1-type_HTH"/>
</dbReference>
<reference evidence="3" key="1">
    <citation type="submission" date="2016-04" db="EMBL/GenBank/DDBJ databases">
        <authorList>
            <person name="Osei Sekyere J."/>
            <person name="Sivertsen A."/>
            <person name="Pedersen A.T."/>
            <person name="Sundsfjord A."/>
        </authorList>
    </citation>
    <scope>NUCLEOTIDE SEQUENCE [LARGE SCALE GENOMIC DNA]</scope>
    <source>
        <strain evidence="3">945174350</strain>
    </source>
</reference>
<proteinExistence type="predicted"/>
<dbReference type="Gene3D" id="1.10.10.2910">
    <property type="match status" value="1"/>
</dbReference>
<protein>
    <recommendedName>
        <fullName evidence="1">HTH cro/C1-type domain-containing protein</fullName>
    </recommendedName>
</protein>
<dbReference type="EMBL" id="LJEX02000079">
    <property type="protein sequence ID" value="OCO86562.1"/>
    <property type="molecule type" value="Genomic_DNA"/>
</dbReference>
<dbReference type="Proteomes" id="UP000050489">
    <property type="component" value="Unassembled WGS sequence"/>
</dbReference>
<name>A0A2F0PR49_SERMA</name>
<evidence type="ECO:0000259" key="1">
    <source>
        <dbReference type="PROSITE" id="PS50943"/>
    </source>
</evidence>
<dbReference type="AlphaFoldDB" id="A0A2F0PR49"/>
<organism evidence="2 3">
    <name type="scientific">Serratia marcescens</name>
    <dbReference type="NCBI Taxonomy" id="615"/>
    <lineage>
        <taxon>Bacteria</taxon>
        <taxon>Pseudomonadati</taxon>
        <taxon>Pseudomonadota</taxon>
        <taxon>Gammaproteobacteria</taxon>
        <taxon>Enterobacterales</taxon>
        <taxon>Yersiniaceae</taxon>
        <taxon>Serratia</taxon>
    </lineage>
</organism>
<accession>A0A2F0PR49</accession>
<gene>
    <name evidence="2" type="ORF">AN695_0213190</name>
</gene>
<sequence>MSQGMLSKIEQNLKPVTEEQISIIAEALSCPIAFFTMSERVYGGPISASPMYRKKASVGMKVLDKLVSEVNVRIAHIRKLLQFVDFEPEYSVPYYDPEEYEGNIEQVARNVRTAWHIPRGPIRNLVEVLERAGIIIVDCDMEDTGLSGLSYSLAGLPRLIFINKNQPMDRYRFTLAHELGHLVMHNAPSPNMEDEANTFAAELLMPAGEILGHLKDINIEKAAALKPFWRVSMAALFFRAKHLNAITAGQSEWIWRQMSLKRYKIDEPVKLAINDEKPTLLTAIIDHAKDELGYDNNELSAVFGLHPSEVKQLYGFNIEGLHLRLVN</sequence>
<dbReference type="Pfam" id="PF06114">
    <property type="entry name" value="Peptidase_M78"/>
    <property type="match status" value="1"/>
</dbReference>
<dbReference type="InterPro" id="IPR052345">
    <property type="entry name" value="Rad_response_metalloprotease"/>
</dbReference>
<dbReference type="PROSITE" id="PS50943">
    <property type="entry name" value="HTH_CROC1"/>
    <property type="match status" value="1"/>
</dbReference>
<evidence type="ECO:0000313" key="2">
    <source>
        <dbReference type="EMBL" id="OCO86562.1"/>
    </source>
</evidence>
<dbReference type="PANTHER" id="PTHR43236">
    <property type="entry name" value="ANTITOXIN HIGA1"/>
    <property type="match status" value="1"/>
</dbReference>